<keyword evidence="5" id="KW-0106">Calcium</keyword>
<dbReference type="InterPro" id="IPR014718">
    <property type="entry name" value="GH-type_carb-bd"/>
</dbReference>
<feature type="signal peptide" evidence="8">
    <location>
        <begin position="1"/>
        <end position="22"/>
    </location>
</feature>
<accession>A0A1G9SAY5</accession>
<keyword evidence="4 8" id="KW-0732">Signal</keyword>
<dbReference type="CDD" id="cd01083">
    <property type="entry name" value="GAG_Lyase"/>
    <property type="match status" value="1"/>
</dbReference>
<dbReference type="InterPro" id="IPR011071">
    <property type="entry name" value="Lyase_8-like_C"/>
</dbReference>
<evidence type="ECO:0000259" key="10">
    <source>
        <dbReference type="Pfam" id="PF02884"/>
    </source>
</evidence>
<sequence>MKKLLTCYSLFLLLLIPGFTKAQSDQPYETIMNRIVLDLVKPVGQLDGPATKNLKALQADGSWKEINYKDTAITNWIPGDHLLKLQTLIQAYITKGSRYYQDEQMFQGISNAFSYWYATDPKSSNWWHNEIATPQALGELLIQLRYGKKQLAKALEGSLMERMKRGDPEKKTGANKTDIALHYFYRGLLTRDQSLMDLSTRELFAPIRFVHYKEGLQYDYSYLQHGPQLQISSYGAVFITGVLKLAGYVRNTPYALSEEKLELFSKYYRGSYLKTIRGSYIDFNVEGRGVSRPNILNKKGESSRLKVAKLIDPKHQQEWDSAIARTDSTVGPEAQVEPLHQQFWNGDYTLHLRPGYSFNVRMVSNRTKRSEAGNGENLLGRTLADGATNIQVRGPEYYNIMPVWEWDKIPGVTARDYATDRQMTKFWGEEGSNAFAGGVSDKTYGASAYALDYDSLSAKKSWFFFDQEVVCLGAGIHSLAAEPVTTTLNQSWLNGPVQRSSDRLRVGAGKTLNLKGKAQDWIWHDGIAYVFPEGGNVSLSTNLQKGNWFHINNSHPKKESFGSVFKLWINHGPKPINGKYAYIVLPDVKAAEDMEQYDSGRVQVIANTEALQGVYQQQLDIAQAVFYQAGSISFPSFSIKTDKACILMVRNVNGKRLVYVTDPLQKEKTILLSLIDSKTGKVISTEIALPQAEMAGSTTMAVF</sequence>
<dbReference type="Pfam" id="PF02884">
    <property type="entry name" value="Lyase_8_C"/>
    <property type="match status" value="1"/>
</dbReference>
<keyword evidence="6 12" id="KW-0456">Lyase</keyword>
<dbReference type="EMBL" id="FNGY01000003">
    <property type="protein sequence ID" value="SDM32646.1"/>
    <property type="molecule type" value="Genomic_DNA"/>
</dbReference>
<dbReference type="InterPro" id="IPR004103">
    <property type="entry name" value="Lyase_8_C"/>
</dbReference>
<dbReference type="Pfam" id="PF08124">
    <property type="entry name" value="Lyase_8_N"/>
    <property type="match status" value="1"/>
</dbReference>
<dbReference type="InterPro" id="IPR054982">
    <property type="entry name" value="ChondaseAC"/>
</dbReference>
<evidence type="ECO:0000313" key="13">
    <source>
        <dbReference type="Proteomes" id="UP000183200"/>
    </source>
</evidence>
<feature type="domain" description="Polysaccharide lyase family 8 central" evidence="9">
    <location>
        <begin position="340"/>
        <end position="588"/>
    </location>
</feature>
<dbReference type="PANTHER" id="PTHR38481">
    <property type="entry name" value="HYALURONATE LYASE"/>
    <property type="match status" value="1"/>
</dbReference>
<evidence type="ECO:0000256" key="5">
    <source>
        <dbReference type="ARBA" id="ARBA00022837"/>
    </source>
</evidence>
<dbReference type="SUPFAM" id="SSF48230">
    <property type="entry name" value="Chondroitin AC/alginate lyase"/>
    <property type="match status" value="1"/>
</dbReference>
<dbReference type="InterPro" id="IPR011013">
    <property type="entry name" value="Gal_mutarotase_sf_dom"/>
</dbReference>
<dbReference type="GO" id="GO:0016837">
    <property type="term" value="F:carbon-oxygen lyase activity, acting on polysaccharides"/>
    <property type="evidence" value="ECO:0007669"/>
    <property type="project" value="UniProtKB-ARBA"/>
</dbReference>
<keyword evidence="13" id="KW-1185">Reference proteome</keyword>
<name>A0A1G9SAY5_9SPHI</name>
<evidence type="ECO:0000256" key="3">
    <source>
        <dbReference type="ARBA" id="ARBA00011245"/>
    </source>
</evidence>
<evidence type="ECO:0000259" key="9">
    <source>
        <dbReference type="Pfam" id="PF02278"/>
    </source>
</evidence>
<dbReference type="InterPro" id="IPR038970">
    <property type="entry name" value="Lyase_8"/>
</dbReference>
<evidence type="ECO:0000256" key="6">
    <source>
        <dbReference type="ARBA" id="ARBA00023239"/>
    </source>
</evidence>
<evidence type="ECO:0000256" key="2">
    <source>
        <dbReference type="ARBA" id="ARBA00006699"/>
    </source>
</evidence>
<dbReference type="AlphaFoldDB" id="A0A1G9SAY5"/>
<feature type="active site" evidence="7">
    <location>
        <position position="225"/>
    </location>
</feature>
<dbReference type="Gene3D" id="1.50.10.100">
    <property type="entry name" value="Chondroitin AC/alginate lyase"/>
    <property type="match status" value="1"/>
</dbReference>
<proteinExistence type="inferred from homology"/>
<dbReference type="OrthoDB" id="6394136at2"/>
<dbReference type="InterPro" id="IPR003159">
    <property type="entry name" value="Lyase_8_central_dom"/>
</dbReference>
<evidence type="ECO:0000256" key="1">
    <source>
        <dbReference type="ARBA" id="ARBA00001913"/>
    </source>
</evidence>
<reference evidence="13" key="1">
    <citation type="submission" date="2016-10" db="EMBL/GenBank/DDBJ databases">
        <authorList>
            <person name="Varghese N."/>
            <person name="Submissions S."/>
        </authorList>
    </citation>
    <scope>NUCLEOTIDE SEQUENCE [LARGE SCALE GENOMIC DNA]</scope>
    <source>
        <strain evidence="13">DSM 19110</strain>
    </source>
</reference>
<dbReference type="RefSeq" id="WP_074606343.1">
    <property type="nucleotide sequence ID" value="NZ_FNGY01000003.1"/>
</dbReference>
<evidence type="ECO:0000256" key="7">
    <source>
        <dbReference type="PIRSR" id="PIRSR638970-1"/>
    </source>
</evidence>
<dbReference type="GO" id="GO:0005975">
    <property type="term" value="P:carbohydrate metabolic process"/>
    <property type="evidence" value="ECO:0007669"/>
    <property type="project" value="InterPro"/>
</dbReference>
<dbReference type="InterPro" id="IPR012970">
    <property type="entry name" value="Lyase_8_alpha_N"/>
</dbReference>
<organism evidence="12 13">
    <name type="scientific">Pedobacter steynii</name>
    <dbReference type="NCBI Taxonomy" id="430522"/>
    <lineage>
        <taxon>Bacteria</taxon>
        <taxon>Pseudomonadati</taxon>
        <taxon>Bacteroidota</taxon>
        <taxon>Sphingobacteriia</taxon>
        <taxon>Sphingobacteriales</taxon>
        <taxon>Sphingobacteriaceae</taxon>
        <taxon>Pedobacter</taxon>
    </lineage>
</organism>
<feature type="chain" id="PRO_5010336134" evidence="8">
    <location>
        <begin position="23"/>
        <end position="703"/>
    </location>
</feature>
<dbReference type="Gene3D" id="2.60.220.10">
    <property type="entry name" value="Polysaccharide lyase family 8-like, C-terminal"/>
    <property type="match status" value="1"/>
</dbReference>
<dbReference type="GO" id="GO:0005576">
    <property type="term" value="C:extracellular region"/>
    <property type="evidence" value="ECO:0007669"/>
    <property type="project" value="InterPro"/>
</dbReference>
<dbReference type="SUPFAM" id="SSF49863">
    <property type="entry name" value="Hyaluronate lyase-like, C-terminal domain"/>
    <property type="match status" value="1"/>
</dbReference>
<feature type="domain" description="Polysaccharide lyase family 8 C-terminal" evidence="10">
    <location>
        <begin position="603"/>
        <end position="670"/>
    </location>
</feature>
<dbReference type="Pfam" id="PF02278">
    <property type="entry name" value="Lyase_8"/>
    <property type="match status" value="1"/>
</dbReference>
<dbReference type="Gene3D" id="2.70.98.10">
    <property type="match status" value="1"/>
</dbReference>
<comment type="similarity">
    <text evidence="2">Belongs to the polysaccharide lyase 8 family.</text>
</comment>
<comment type="cofactor">
    <cofactor evidence="1">
        <name>Ca(2+)</name>
        <dbReference type="ChEBI" id="CHEBI:29108"/>
    </cofactor>
</comment>
<feature type="domain" description="Polysaccharide lyase 8 N-terminal alpha-helical" evidence="11">
    <location>
        <begin position="31"/>
        <end position="324"/>
    </location>
</feature>
<evidence type="ECO:0000256" key="4">
    <source>
        <dbReference type="ARBA" id="ARBA00022729"/>
    </source>
</evidence>
<dbReference type="PANTHER" id="PTHR38481:SF1">
    <property type="entry name" value="HYALURONATE LYASE"/>
    <property type="match status" value="1"/>
</dbReference>
<dbReference type="NCBIfam" id="NF043001">
    <property type="entry name" value="chondaseAC"/>
    <property type="match status" value="1"/>
</dbReference>
<evidence type="ECO:0000259" key="11">
    <source>
        <dbReference type="Pfam" id="PF08124"/>
    </source>
</evidence>
<feature type="active site" evidence="7">
    <location>
        <position position="234"/>
    </location>
</feature>
<gene>
    <name evidence="12" type="ORF">SAMN05421820_103533</name>
</gene>
<protein>
    <submittedName>
        <fullName evidence="12">Chondroitin AC lyase</fullName>
    </submittedName>
</protein>
<dbReference type="Proteomes" id="UP000183200">
    <property type="component" value="Unassembled WGS sequence"/>
</dbReference>
<comment type="subunit">
    <text evidence="3">Monomer.</text>
</comment>
<dbReference type="SUPFAM" id="SSF74650">
    <property type="entry name" value="Galactose mutarotase-like"/>
    <property type="match status" value="1"/>
</dbReference>
<dbReference type="InterPro" id="IPR008929">
    <property type="entry name" value="Chondroitin_lyas"/>
</dbReference>
<evidence type="ECO:0000256" key="8">
    <source>
        <dbReference type="SAM" id="SignalP"/>
    </source>
</evidence>
<evidence type="ECO:0000313" key="12">
    <source>
        <dbReference type="EMBL" id="SDM32646.1"/>
    </source>
</evidence>
<feature type="active site" evidence="7">
    <location>
        <position position="288"/>
    </location>
</feature>
<dbReference type="GO" id="GO:0030246">
    <property type="term" value="F:carbohydrate binding"/>
    <property type="evidence" value="ECO:0007669"/>
    <property type="project" value="InterPro"/>
</dbReference>